<evidence type="ECO:0000256" key="2">
    <source>
        <dbReference type="ARBA" id="ARBA00022824"/>
    </source>
</evidence>
<keyword evidence="2" id="KW-0256">Endoplasmic reticulum</keyword>
<name>A0A9N9NKF2_9GLOM</name>
<dbReference type="GO" id="GO:0030968">
    <property type="term" value="P:endoplasmic reticulum unfolded protein response"/>
    <property type="evidence" value="ECO:0007669"/>
    <property type="project" value="TreeGrafter"/>
</dbReference>
<feature type="non-terminal residue" evidence="5">
    <location>
        <position position="436"/>
    </location>
</feature>
<keyword evidence="6" id="KW-1185">Reference proteome</keyword>
<dbReference type="InterPro" id="IPR043129">
    <property type="entry name" value="ATPase_NBD"/>
</dbReference>
<dbReference type="PANTHER" id="PTHR45639:SF3">
    <property type="entry name" value="HYPOXIA UP-REGULATED PROTEIN 1"/>
    <property type="match status" value="1"/>
</dbReference>
<dbReference type="InterPro" id="IPR029047">
    <property type="entry name" value="HSP70_peptide-bd_sf"/>
</dbReference>
<dbReference type="PANTHER" id="PTHR45639">
    <property type="entry name" value="HSC70CB, ISOFORM G-RELATED"/>
    <property type="match status" value="1"/>
</dbReference>
<evidence type="ECO:0000313" key="5">
    <source>
        <dbReference type="EMBL" id="CAG8741863.1"/>
    </source>
</evidence>
<keyword evidence="3" id="KW-0067">ATP-binding</keyword>
<dbReference type="GO" id="GO:0140662">
    <property type="term" value="F:ATP-dependent protein folding chaperone"/>
    <property type="evidence" value="ECO:0007669"/>
    <property type="project" value="InterPro"/>
</dbReference>
<proteinExistence type="predicted"/>
<dbReference type="EMBL" id="CAJVPZ010032419">
    <property type="protein sequence ID" value="CAG8741863.1"/>
    <property type="molecule type" value="Genomic_DNA"/>
</dbReference>
<dbReference type="GO" id="GO:0034663">
    <property type="term" value="C:endoplasmic reticulum chaperone complex"/>
    <property type="evidence" value="ECO:0007669"/>
    <property type="project" value="TreeGrafter"/>
</dbReference>
<dbReference type="Proteomes" id="UP000789396">
    <property type="component" value="Unassembled WGS sequence"/>
</dbReference>
<evidence type="ECO:0000256" key="1">
    <source>
        <dbReference type="ARBA" id="ARBA00022741"/>
    </source>
</evidence>
<evidence type="ECO:0000256" key="3">
    <source>
        <dbReference type="ARBA" id="ARBA00022840"/>
    </source>
</evidence>
<dbReference type="Pfam" id="PF00012">
    <property type="entry name" value="HSP70"/>
    <property type="match status" value="2"/>
</dbReference>
<dbReference type="GO" id="GO:0005524">
    <property type="term" value="F:ATP binding"/>
    <property type="evidence" value="ECO:0007669"/>
    <property type="project" value="UniProtKB-KW"/>
</dbReference>
<dbReference type="PRINTS" id="PR00301">
    <property type="entry name" value="HEATSHOCK70"/>
</dbReference>
<dbReference type="CDD" id="cd10230">
    <property type="entry name" value="ASKHA_NBD_HSP70_HYOU1"/>
    <property type="match status" value="1"/>
</dbReference>
<organism evidence="5 6">
    <name type="scientific">Racocetra fulgida</name>
    <dbReference type="NCBI Taxonomy" id="60492"/>
    <lineage>
        <taxon>Eukaryota</taxon>
        <taxon>Fungi</taxon>
        <taxon>Fungi incertae sedis</taxon>
        <taxon>Mucoromycota</taxon>
        <taxon>Glomeromycotina</taxon>
        <taxon>Glomeromycetes</taxon>
        <taxon>Diversisporales</taxon>
        <taxon>Gigasporaceae</taxon>
        <taxon>Racocetra</taxon>
    </lineage>
</organism>
<sequence>AAVIAVDYGTNWFKVGLVKPGIPLDIVLNRDSKRKTPSVLTIRGEERIYGTDAGARFPFNTYFSLKQIIGRLADDEYAKAYQSIFPNKIIPDPLRGTILFQHNETTVFSLEELLAMQLSHARELAEATAQETIKDVVITVPPYYNQFERQAILDAADIAGLHVLSLINEETADVGRFNKTVINLDVISIGYDRTLGGQEIDIRLRTYFAEQFDKTYEGKLKESVFKSPRAMTRLLKEANRVKQILSANTETMASLENLHEERDFRIAITRSELEAMIVDLIKRVNGPIQDVLNNAKMTLADIHSCVLVGGGVRVPAIQSMVKDTVGEGAGLSRQFKVKEIKVKDIASYPIKVDYESELKESDDVFRTILFDEFTSVGTRKIMSFKRTSDFNFSLNYGKLNENVLKDFGPTDIAIAKVTGLSDVVKQHSDNDAERPK</sequence>
<keyword evidence="4" id="KW-0143">Chaperone</keyword>
<dbReference type="Gene3D" id="3.90.640.10">
    <property type="entry name" value="Actin, Chain A, domain 4"/>
    <property type="match status" value="1"/>
</dbReference>
<comment type="caution">
    <text evidence="5">The sequence shown here is derived from an EMBL/GenBank/DDBJ whole genome shotgun (WGS) entry which is preliminary data.</text>
</comment>
<dbReference type="Gene3D" id="2.60.34.10">
    <property type="entry name" value="Substrate Binding Domain Of DNAk, Chain A, domain 1"/>
    <property type="match status" value="1"/>
</dbReference>
<evidence type="ECO:0000313" key="6">
    <source>
        <dbReference type="Proteomes" id="UP000789396"/>
    </source>
</evidence>
<protein>
    <submittedName>
        <fullName evidence="5">16987_t:CDS:1</fullName>
    </submittedName>
</protein>
<reference evidence="5" key="1">
    <citation type="submission" date="2021-06" db="EMBL/GenBank/DDBJ databases">
        <authorList>
            <person name="Kallberg Y."/>
            <person name="Tangrot J."/>
            <person name="Rosling A."/>
        </authorList>
    </citation>
    <scope>NUCLEOTIDE SEQUENCE</scope>
    <source>
        <strain evidence="5">IN212</strain>
    </source>
</reference>
<evidence type="ECO:0000256" key="4">
    <source>
        <dbReference type="ARBA" id="ARBA00023186"/>
    </source>
</evidence>
<dbReference type="Gene3D" id="3.30.30.30">
    <property type="match status" value="1"/>
</dbReference>
<dbReference type="AlphaFoldDB" id="A0A9N9NKF2"/>
<feature type="non-terminal residue" evidence="5">
    <location>
        <position position="1"/>
    </location>
</feature>
<gene>
    <name evidence="5" type="ORF">RFULGI_LOCUS12933</name>
</gene>
<accession>A0A9N9NKF2</accession>
<dbReference type="OrthoDB" id="10262720at2759"/>
<dbReference type="InterPro" id="IPR013126">
    <property type="entry name" value="Hsp_70_fam"/>
</dbReference>
<dbReference type="FunFam" id="3.90.640.10:FF:000004">
    <property type="entry name" value="Heat shock 70 kDa protein 4"/>
    <property type="match status" value="1"/>
</dbReference>
<dbReference type="Gene3D" id="3.30.420.40">
    <property type="match status" value="2"/>
</dbReference>
<dbReference type="SUPFAM" id="SSF53067">
    <property type="entry name" value="Actin-like ATPase domain"/>
    <property type="match status" value="2"/>
</dbReference>
<keyword evidence="1" id="KW-0547">Nucleotide-binding</keyword>